<dbReference type="AlphaFoldDB" id="A0A1M4V751"/>
<dbReference type="RefSeq" id="WP_139278989.1">
    <property type="nucleotide sequence ID" value="NZ_FQVL01000002.1"/>
</dbReference>
<proteinExistence type="predicted"/>
<dbReference type="EMBL" id="FQVL01000002">
    <property type="protein sequence ID" value="SHE64693.1"/>
    <property type="molecule type" value="Genomic_DNA"/>
</dbReference>
<dbReference type="Proteomes" id="UP000184476">
    <property type="component" value="Unassembled WGS sequence"/>
</dbReference>
<accession>A0A1M4V751</accession>
<name>A0A1M4V751_9BACL</name>
<evidence type="ECO:0000313" key="2">
    <source>
        <dbReference type="Proteomes" id="UP000184476"/>
    </source>
</evidence>
<protein>
    <submittedName>
        <fullName evidence="1">Uncharacterized protein</fullName>
    </submittedName>
</protein>
<sequence>MQQQQPPLTVLYLTSWLICSPPVTRCKLIVRRVSERSPFQSYIQEKMAETKPDLVIIGGSTGSQHVEVVQHYYMPYRFEWGQICNVPHYNSNVPADVIERLQREGMSLNEVTKSSSSSSNHLAYYVASYARELFESEGKVVHHTLVQLPERFAGGKQAPIIAQLARSWTETRRKMSN</sequence>
<reference evidence="1 2" key="1">
    <citation type="submission" date="2016-11" db="EMBL/GenBank/DDBJ databases">
        <authorList>
            <person name="Jaros S."/>
            <person name="Januszkiewicz K."/>
            <person name="Wedrychowicz H."/>
        </authorList>
    </citation>
    <scope>NUCLEOTIDE SEQUENCE [LARGE SCALE GENOMIC DNA]</scope>
    <source>
        <strain evidence="1 2">DSM 44666</strain>
    </source>
</reference>
<keyword evidence="2" id="KW-1185">Reference proteome</keyword>
<organism evidence="1 2">
    <name type="scientific">Seinonella peptonophila</name>
    <dbReference type="NCBI Taxonomy" id="112248"/>
    <lineage>
        <taxon>Bacteria</taxon>
        <taxon>Bacillati</taxon>
        <taxon>Bacillota</taxon>
        <taxon>Bacilli</taxon>
        <taxon>Bacillales</taxon>
        <taxon>Thermoactinomycetaceae</taxon>
        <taxon>Seinonella</taxon>
    </lineage>
</organism>
<gene>
    <name evidence="1" type="ORF">SAMN05444392_102203</name>
</gene>
<evidence type="ECO:0000313" key="1">
    <source>
        <dbReference type="EMBL" id="SHE64693.1"/>
    </source>
</evidence>